<dbReference type="EMBL" id="JAMRDG010000001">
    <property type="protein sequence ID" value="KAJ3699860.1"/>
    <property type="molecule type" value="Genomic_DNA"/>
</dbReference>
<dbReference type="InterPro" id="IPR040911">
    <property type="entry name" value="Exostosin_GT47"/>
</dbReference>
<keyword evidence="4" id="KW-0735">Signal-anchor</keyword>
<keyword evidence="8" id="KW-1185">Reference proteome</keyword>
<evidence type="ECO:0000313" key="7">
    <source>
        <dbReference type="EMBL" id="KAJ3699860.1"/>
    </source>
</evidence>
<evidence type="ECO:0000256" key="5">
    <source>
        <dbReference type="ARBA" id="ARBA00023034"/>
    </source>
</evidence>
<comment type="subcellular location">
    <subcellularLocation>
        <location evidence="1">Golgi apparatus membrane</location>
        <topology evidence="1">Single-pass type II membrane protein</topology>
    </subcellularLocation>
</comment>
<reference evidence="7 8" key="1">
    <citation type="journal article" date="2022" name="Cell">
        <title>Repeat-based holocentromeres influence genome architecture and karyotype evolution.</title>
        <authorList>
            <person name="Hofstatter P.G."/>
            <person name="Thangavel G."/>
            <person name="Lux T."/>
            <person name="Neumann P."/>
            <person name="Vondrak T."/>
            <person name="Novak P."/>
            <person name="Zhang M."/>
            <person name="Costa L."/>
            <person name="Castellani M."/>
            <person name="Scott A."/>
            <person name="Toegelov H."/>
            <person name="Fuchs J."/>
            <person name="Mata-Sucre Y."/>
            <person name="Dias Y."/>
            <person name="Vanzela A.L.L."/>
            <person name="Huettel B."/>
            <person name="Almeida C.C.S."/>
            <person name="Simkova H."/>
            <person name="Souza G."/>
            <person name="Pedrosa-Harand A."/>
            <person name="Macas J."/>
            <person name="Mayer K.F.X."/>
            <person name="Houben A."/>
            <person name="Marques A."/>
        </authorList>
    </citation>
    <scope>NUCLEOTIDE SEQUENCE [LARGE SCALE GENOMIC DNA]</scope>
    <source>
        <strain evidence="7">RhyTen1mFocal</strain>
    </source>
</reference>
<accession>A0AAD5ZL10</accession>
<comment type="similarity">
    <text evidence="2">Belongs to the glycosyltransferase 47 family.</text>
</comment>
<name>A0AAD5ZL10_9POAL</name>
<dbReference type="PANTHER" id="PTHR11062">
    <property type="entry name" value="EXOSTOSIN HEPARAN SULFATE GLYCOSYLTRANSFERASE -RELATED"/>
    <property type="match status" value="1"/>
</dbReference>
<evidence type="ECO:0000256" key="3">
    <source>
        <dbReference type="ARBA" id="ARBA00022676"/>
    </source>
</evidence>
<dbReference type="GO" id="GO:0000139">
    <property type="term" value="C:Golgi membrane"/>
    <property type="evidence" value="ECO:0007669"/>
    <property type="project" value="UniProtKB-SubCell"/>
</dbReference>
<evidence type="ECO:0000259" key="6">
    <source>
        <dbReference type="Pfam" id="PF03016"/>
    </source>
</evidence>
<evidence type="ECO:0000256" key="1">
    <source>
        <dbReference type="ARBA" id="ARBA00004323"/>
    </source>
</evidence>
<dbReference type="PANTHER" id="PTHR11062:SF255">
    <property type="entry name" value="XYLOGLUCAN GALACTOSYLTRANSFERASE GT17-RELATED"/>
    <property type="match status" value="1"/>
</dbReference>
<keyword evidence="3" id="KW-0328">Glycosyltransferase</keyword>
<dbReference type="Proteomes" id="UP001210211">
    <property type="component" value="Unassembled WGS sequence"/>
</dbReference>
<proteinExistence type="inferred from homology"/>
<dbReference type="GO" id="GO:0016757">
    <property type="term" value="F:glycosyltransferase activity"/>
    <property type="evidence" value="ECO:0007669"/>
    <property type="project" value="UniProtKB-KW"/>
</dbReference>
<evidence type="ECO:0000256" key="4">
    <source>
        <dbReference type="ARBA" id="ARBA00022968"/>
    </source>
</evidence>
<evidence type="ECO:0000256" key="2">
    <source>
        <dbReference type="ARBA" id="ARBA00010271"/>
    </source>
</evidence>
<feature type="domain" description="Exostosin GT47" evidence="6">
    <location>
        <begin position="54"/>
        <end position="382"/>
    </location>
</feature>
<keyword evidence="3" id="KW-0808">Transferase</keyword>
<gene>
    <name evidence="7" type="ORF">LUZ61_003565</name>
</gene>
<keyword evidence="5" id="KW-0333">Golgi apparatus</keyword>
<evidence type="ECO:0000313" key="8">
    <source>
        <dbReference type="Proteomes" id="UP001210211"/>
    </source>
</evidence>
<dbReference type="InterPro" id="IPR004263">
    <property type="entry name" value="Exostosin"/>
</dbReference>
<organism evidence="7 8">
    <name type="scientific">Rhynchospora tenuis</name>
    <dbReference type="NCBI Taxonomy" id="198213"/>
    <lineage>
        <taxon>Eukaryota</taxon>
        <taxon>Viridiplantae</taxon>
        <taxon>Streptophyta</taxon>
        <taxon>Embryophyta</taxon>
        <taxon>Tracheophyta</taxon>
        <taxon>Spermatophyta</taxon>
        <taxon>Magnoliopsida</taxon>
        <taxon>Liliopsida</taxon>
        <taxon>Poales</taxon>
        <taxon>Cyperaceae</taxon>
        <taxon>Cyperoideae</taxon>
        <taxon>Rhynchosporeae</taxon>
        <taxon>Rhynchospora</taxon>
    </lineage>
</organism>
<sequence length="448" mass="51173">MNEKVLILCILFSVATYSIFPYYTSDLDLPSYSGTQKAPEIQSTQCDPDIAPFYIYDLPHRFNEALLSNCSNLDPWRDMCPYVENNGMGQPFNKSSSWYNTFQFTADLIFHARAINHPCRTHDRSSALMFYIPFYASLYASSVFNEINLTRRDAMAMDLVDHISKFPSFQRFGGEDHFLVSGLMAWDFLRSPNLKEGKSSRSNNLLNLPQLSNISILIIERFPYHGDNHFGIPYPSYFHPQVKAEITTWQEEVRRSKRTHLFSFVGGARSKGHGAEKYRSAVISQCNSTESCLLVLCKYWTSAWDAADEILGAMKRAHFCLQPPGDTSTRRSIFDSILAGCVPVFFTDLTAYSQYAWYIPERREDWSVLIGPDQLNRIEDVLSQIPEKEVERMREVVIGMIPQVTYMHPNAYSTEIGFRDAIDIALVELTKRVRQIKGGTSAASANYT</sequence>
<dbReference type="Pfam" id="PF03016">
    <property type="entry name" value="Exostosin_GT47"/>
    <property type="match status" value="1"/>
</dbReference>
<dbReference type="AlphaFoldDB" id="A0AAD5ZL10"/>
<protein>
    <recommendedName>
        <fullName evidence="6">Exostosin GT47 domain-containing protein</fullName>
    </recommendedName>
</protein>
<comment type="caution">
    <text evidence="7">The sequence shown here is derived from an EMBL/GenBank/DDBJ whole genome shotgun (WGS) entry which is preliminary data.</text>
</comment>
<keyword evidence="4" id="KW-0812">Transmembrane</keyword>